<proteinExistence type="predicted"/>
<dbReference type="SUPFAM" id="SSF52540">
    <property type="entry name" value="P-loop containing nucleoside triphosphate hydrolases"/>
    <property type="match status" value="1"/>
</dbReference>
<dbReference type="PANTHER" id="PTHR36978:SF4">
    <property type="entry name" value="P-LOOP CONTAINING NUCLEOSIDE TRIPHOSPHATE HYDROLASE PROTEIN"/>
    <property type="match status" value="1"/>
</dbReference>
<name>A0ABV2I0K4_9HYPH</name>
<dbReference type="Gene3D" id="3.40.50.300">
    <property type="entry name" value="P-loop containing nucleotide triphosphate hydrolases"/>
    <property type="match status" value="1"/>
</dbReference>
<evidence type="ECO:0000313" key="2">
    <source>
        <dbReference type="Proteomes" id="UP001549036"/>
    </source>
</evidence>
<comment type="caution">
    <text evidence="1">The sequence shown here is derived from an EMBL/GenBank/DDBJ whole genome shotgun (WGS) entry which is preliminary data.</text>
</comment>
<dbReference type="InterPro" id="IPR027417">
    <property type="entry name" value="P-loop_NTPase"/>
</dbReference>
<organism evidence="1 2">
    <name type="scientific">Mesorhizobium shonense</name>
    <dbReference type="NCBI Taxonomy" id="1209948"/>
    <lineage>
        <taxon>Bacteria</taxon>
        <taxon>Pseudomonadati</taxon>
        <taxon>Pseudomonadota</taxon>
        <taxon>Alphaproteobacteria</taxon>
        <taxon>Hyphomicrobiales</taxon>
        <taxon>Phyllobacteriaceae</taxon>
        <taxon>Mesorhizobium</taxon>
    </lineage>
</organism>
<dbReference type="Pfam" id="PF17784">
    <property type="entry name" value="Sulfotransfer_4"/>
    <property type="match status" value="1"/>
</dbReference>
<accession>A0ABV2I0K4</accession>
<evidence type="ECO:0008006" key="3">
    <source>
        <dbReference type="Google" id="ProtNLM"/>
    </source>
</evidence>
<dbReference type="EMBL" id="JBEPLM010000015">
    <property type="protein sequence ID" value="MET3596406.1"/>
    <property type="molecule type" value="Genomic_DNA"/>
</dbReference>
<sequence>MSIEVIGTGFGRTGTDSMREALTMLGFGPCHHMFEVMTHDEQKRLWRALAKGAAPGWNRLFAGYKSCVDWPSAHYWRELIEAYPRARVILTWRSPESWWESFQKTILPAIADSRDQDSLGISLVSKQVFGGRPQDRAHAIAVYEANVAAVLNTVPAGRLLVHKLGDGWEPLCAHLGVPVPAEPYPNRNTTKEFRVARSLQ</sequence>
<dbReference type="PANTHER" id="PTHR36978">
    <property type="entry name" value="P-LOOP CONTAINING NUCLEOTIDE TRIPHOSPHATE HYDROLASE"/>
    <property type="match status" value="1"/>
</dbReference>
<dbReference type="InterPro" id="IPR040632">
    <property type="entry name" value="Sulfotransfer_4"/>
</dbReference>
<keyword evidence="2" id="KW-1185">Reference proteome</keyword>
<reference evidence="1 2" key="1">
    <citation type="submission" date="2024-06" db="EMBL/GenBank/DDBJ databases">
        <title>Genomic Encyclopedia of Type Strains, Phase IV (KMG-IV): sequencing the most valuable type-strain genomes for metagenomic binning, comparative biology and taxonomic classification.</title>
        <authorList>
            <person name="Goeker M."/>
        </authorList>
    </citation>
    <scope>NUCLEOTIDE SEQUENCE [LARGE SCALE GENOMIC DNA]</scope>
    <source>
        <strain evidence="1 2">DSM 29846</strain>
    </source>
</reference>
<dbReference type="RefSeq" id="WP_292303848.1">
    <property type="nucleotide sequence ID" value="NZ_JBEPLM010000015.1"/>
</dbReference>
<evidence type="ECO:0000313" key="1">
    <source>
        <dbReference type="EMBL" id="MET3596406.1"/>
    </source>
</evidence>
<dbReference type="Proteomes" id="UP001549036">
    <property type="component" value="Unassembled WGS sequence"/>
</dbReference>
<protein>
    <recommendedName>
        <fullName evidence="3">Sulfotransferase family protein</fullName>
    </recommendedName>
</protein>
<gene>
    <name evidence="1" type="ORF">ABID26_005825</name>
</gene>